<dbReference type="InterPro" id="IPR003593">
    <property type="entry name" value="AAA+_ATPase"/>
</dbReference>
<dbReference type="EMBL" id="VMBP01000001">
    <property type="protein sequence ID" value="TSJ64917.1"/>
    <property type="molecule type" value="Genomic_DNA"/>
</dbReference>
<dbReference type="Proteomes" id="UP000315321">
    <property type="component" value="Unassembled WGS sequence"/>
</dbReference>
<evidence type="ECO:0000259" key="5">
    <source>
        <dbReference type="PROSITE" id="PS50893"/>
    </source>
</evidence>
<evidence type="ECO:0000256" key="4">
    <source>
        <dbReference type="ARBA" id="ARBA00022840"/>
    </source>
</evidence>
<organism evidence="6 7">
    <name type="scientific">Ancylobacter moscoviensis</name>
    <dbReference type="NCBI Taxonomy" id="2597768"/>
    <lineage>
        <taxon>Bacteria</taxon>
        <taxon>Pseudomonadati</taxon>
        <taxon>Pseudomonadota</taxon>
        <taxon>Alphaproteobacteria</taxon>
        <taxon>Hyphomicrobiales</taxon>
        <taxon>Xanthobacteraceae</taxon>
        <taxon>Ancylobacter</taxon>
    </lineage>
</organism>
<proteinExistence type="inferred from homology"/>
<comment type="caution">
    <text evidence="6">The sequence shown here is derived from an EMBL/GenBank/DDBJ whole genome shotgun (WGS) entry which is preliminary data.</text>
</comment>
<evidence type="ECO:0000256" key="2">
    <source>
        <dbReference type="ARBA" id="ARBA00022448"/>
    </source>
</evidence>
<dbReference type="SMART" id="SM00382">
    <property type="entry name" value="AAA"/>
    <property type="match status" value="1"/>
</dbReference>
<keyword evidence="7" id="KW-1185">Reference proteome</keyword>
<dbReference type="CDD" id="cd03262">
    <property type="entry name" value="ABC_HisP_GlnQ"/>
    <property type="match status" value="1"/>
</dbReference>
<sequence>MVQIQSVCKRFGEVEVLSDIDLSVATGEVCCLIGPSGAGKSTLIRCINHLEKINTGTIEVNGHLVGYARRNGQLHELTGREAARSREDTAMVFQHFNLFPHMTVLENITEAPIHVKKESRASAEAHAHALLDRVGLAGKARAYPGELSGGQKQRVAIARALAVRPKLLLFDEPTSALDPELVSEVLEVMRDLAREGQTMIVVTHEMGFAREVADKVAFMDQGRIVEYGSADDVLVRPRLERTRDFLARVLRSHVPQA</sequence>
<reference evidence="6 7" key="1">
    <citation type="submission" date="2019-07" db="EMBL/GenBank/DDBJ databases">
        <authorList>
            <person name="Grouzdev D.S."/>
        </authorList>
    </citation>
    <scope>NUCLEOTIDE SEQUENCE [LARGE SCALE GENOMIC DNA]</scope>
    <source>
        <strain evidence="6 7">3C</strain>
    </source>
</reference>
<evidence type="ECO:0000313" key="7">
    <source>
        <dbReference type="Proteomes" id="UP000315321"/>
    </source>
</evidence>
<dbReference type="PIRSF" id="PIRSF039085">
    <property type="entry name" value="ABC_ATPase_HisP"/>
    <property type="match status" value="1"/>
</dbReference>
<dbReference type="GO" id="GO:0005524">
    <property type="term" value="F:ATP binding"/>
    <property type="evidence" value="ECO:0007669"/>
    <property type="project" value="UniProtKB-KW"/>
</dbReference>
<dbReference type="Gene3D" id="3.40.50.300">
    <property type="entry name" value="P-loop containing nucleotide triphosphate hydrolases"/>
    <property type="match status" value="1"/>
</dbReference>
<dbReference type="PANTHER" id="PTHR43166:SF4">
    <property type="entry name" value="PHOSPHONATES IMPORT ATP-BINDING PROTEIN PHNC"/>
    <property type="match status" value="1"/>
</dbReference>
<evidence type="ECO:0000256" key="1">
    <source>
        <dbReference type="ARBA" id="ARBA00005417"/>
    </source>
</evidence>
<accession>A0ABY3DXK3</accession>
<keyword evidence="2" id="KW-0813">Transport</keyword>
<dbReference type="PROSITE" id="PS50893">
    <property type="entry name" value="ABC_TRANSPORTER_2"/>
    <property type="match status" value="1"/>
</dbReference>
<dbReference type="InterPro" id="IPR017871">
    <property type="entry name" value="ABC_transporter-like_CS"/>
</dbReference>
<evidence type="ECO:0000313" key="6">
    <source>
        <dbReference type="EMBL" id="TSJ64917.1"/>
    </source>
</evidence>
<name>A0ABY3DXK3_9HYPH</name>
<gene>
    <name evidence="6" type="ORF">FO470_05145</name>
</gene>
<dbReference type="SUPFAM" id="SSF52540">
    <property type="entry name" value="P-loop containing nucleoside triphosphate hydrolases"/>
    <property type="match status" value="1"/>
</dbReference>
<dbReference type="InterPro" id="IPR003439">
    <property type="entry name" value="ABC_transporter-like_ATP-bd"/>
</dbReference>
<dbReference type="Pfam" id="PF00005">
    <property type="entry name" value="ABC_tran"/>
    <property type="match status" value="1"/>
</dbReference>
<dbReference type="InterPro" id="IPR030679">
    <property type="entry name" value="ABC_ATPase_HisP-typ"/>
</dbReference>
<dbReference type="InterPro" id="IPR050086">
    <property type="entry name" value="MetN_ABC_transporter-like"/>
</dbReference>
<comment type="similarity">
    <text evidence="1">Belongs to the ABC transporter superfamily.</text>
</comment>
<feature type="domain" description="ABC transporter" evidence="5">
    <location>
        <begin position="2"/>
        <end position="246"/>
    </location>
</feature>
<keyword evidence="4 6" id="KW-0067">ATP-binding</keyword>
<dbReference type="InterPro" id="IPR027417">
    <property type="entry name" value="P-loop_NTPase"/>
</dbReference>
<dbReference type="PANTHER" id="PTHR43166">
    <property type="entry name" value="AMINO ACID IMPORT ATP-BINDING PROTEIN"/>
    <property type="match status" value="1"/>
</dbReference>
<evidence type="ECO:0000256" key="3">
    <source>
        <dbReference type="ARBA" id="ARBA00022741"/>
    </source>
</evidence>
<dbReference type="PROSITE" id="PS00211">
    <property type="entry name" value="ABC_TRANSPORTER_1"/>
    <property type="match status" value="1"/>
</dbReference>
<keyword evidence="3" id="KW-0547">Nucleotide-binding</keyword>
<protein>
    <submittedName>
        <fullName evidence="6">Amino acid ABC transporter ATP-binding protein</fullName>
    </submittedName>
</protein>